<dbReference type="Proteomes" id="UP000613512">
    <property type="component" value="Unassembled WGS sequence"/>
</dbReference>
<protein>
    <submittedName>
        <fullName evidence="1">Uncharacterized protein</fullName>
    </submittedName>
</protein>
<sequence length="148" mass="17697">MNWKEIINLDDEKLDLLSEIEKKRMSNLEKNYREAPTSLDKLAVEKEILTLYLQAIERNKQKKKTLGEWLNEEELHQIDLLRGIITESDRPYYYEALIYQVYVDSICRQTHFSKEEQVRQMIEEMKNTNSDEEADELAKTILSLLREV</sequence>
<keyword evidence="2" id="KW-1185">Reference proteome</keyword>
<dbReference type="EMBL" id="BMEY01000011">
    <property type="protein sequence ID" value="GGA79191.1"/>
    <property type="molecule type" value="Genomic_DNA"/>
</dbReference>
<proteinExistence type="predicted"/>
<evidence type="ECO:0000313" key="2">
    <source>
        <dbReference type="Proteomes" id="UP000613512"/>
    </source>
</evidence>
<reference evidence="1" key="2">
    <citation type="submission" date="2020-09" db="EMBL/GenBank/DDBJ databases">
        <authorList>
            <person name="Sun Q."/>
            <person name="Zhou Y."/>
        </authorList>
    </citation>
    <scope>NUCLEOTIDE SEQUENCE</scope>
    <source>
        <strain evidence="1">CGMCC 1.12408</strain>
    </source>
</reference>
<dbReference type="RefSeq" id="WP_188384839.1">
    <property type="nucleotide sequence ID" value="NZ_BMEY01000011.1"/>
</dbReference>
<gene>
    <name evidence="1" type="ORF">GCM10008025_23280</name>
</gene>
<dbReference type="AlphaFoldDB" id="A0A916S0Y7"/>
<evidence type="ECO:0000313" key="1">
    <source>
        <dbReference type="EMBL" id="GGA79191.1"/>
    </source>
</evidence>
<reference evidence="1" key="1">
    <citation type="journal article" date="2014" name="Int. J. Syst. Evol. Microbiol.">
        <title>Complete genome sequence of Corynebacterium casei LMG S-19264T (=DSM 44701T), isolated from a smear-ripened cheese.</title>
        <authorList>
            <consortium name="US DOE Joint Genome Institute (JGI-PGF)"/>
            <person name="Walter F."/>
            <person name="Albersmeier A."/>
            <person name="Kalinowski J."/>
            <person name="Ruckert C."/>
        </authorList>
    </citation>
    <scope>NUCLEOTIDE SEQUENCE</scope>
    <source>
        <strain evidence="1">CGMCC 1.12408</strain>
    </source>
</reference>
<name>A0A916S0Y7_9BACI</name>
<organism evidence="1 2">
    <name type="scientific">Ornithinibacillus halotolerans</name>
    <dbReference type="NCBI Taxonomy" id="1274357"/>
    <lineage>
        <taxon>Bacteria</taxon>
        <taxon>Bacillati</taxon>
        <taxon>Bacillota</taxon>
        <taxon>Bacilli</taxon>
        <taxon>Bacillales</taxon>
        <taxon>Bacillaceae</taxon>
        <taxon>Ornithinibacillus</taxon>
    </lineage>
</organism>
<accession>A0A916S0Y7</accession>
<comment type="caution">
    <text evidence="1">The sequence shown here is derived from an EMBL/GenBank/DDBJ whole genome shotgun (WGS) entry which is preliminary data.</text>
</comment>